<evidence type="ECO:0000259" key="12">
    <source>
        <dbReference type="PROSITE" id="PS50894"/>
    </source>
</evidence>
<dbReference type="PRINTS" id="PR00344">
    <property type="entry name" value="BCTRLSENSOR"/>
</dbReference>
<evidence type="ECO:0000256" key="3">
    <source>
        <dbReference type="ARBA" id="ARBA00022553"/>
    </source>
</evidence>
<dbReference type="InterPro" id="IPR011006">
    <property type="entry name" value="CheY-like_superfamily"/>
</dbReference>
<dbReference type="CDD" id="cd00082">
    <property type="entry name" value="HisKA"/>
    <property type="match status" value="1"/>
</dbReference>
<dbReference type="SUPFAM" id="SSF47226">
    <property type="entry name" value="Histidine-containing phosphotransfer domain, HPT domain"/>
    <property type="match status" value="1"/>
</dbReference>
<dbReference type="Gene3D" id="1.20.120.160">
    <property type="entry name" value="HPT domain"/>
    <property type="match status" value="1"/>
</dbReference>
<dbReference type="Pfam" id="PF08448">
    <property type="entry name" value="PAS_4"/>
    <property type="match status" value="3"/>
</dbReference>
<feature type="transmembrane region" description="Helical" evidence="8">
    <location>
        <begin position="34"/>
        <end position="56"/>
    </location>
</feature>
<dbReference type="InterPro" id="IPR001789">
    <property type="entry name" value="Sig_transdc_resp-reg_receiver"/>
</dbReference>
<dbReference type="InterPro" id="IPR003594">
    <property type="entry name" value="HATPase_dom"/>
</dbReference>
<dbReference type="Gene3D" id="3.30.565.10">
    <property type="entry name" value="Histidine kinase-like ATPase, C-terminal domain"/>
    <property type="match status" value="1"/>
</dbReference>
<evidence type="ECO:0000256" key="4">
    <source>
        <dbReference type="ARBA" id="ARBA00023012"/>
    </source>
</evidence>
<name>A0ABX2IEH0_9RHOO</name>
<dbReference type="EMBL" id="JABCSC020000001">
    <property type="protein sequence ID" value="NSL54193.1"/>
    <property type="molecule type" value="Genomic_DNA"/>
</dbReference>
<feature type="domain" description="Response regulatory" evidence="10">
    <location>
        <begin position="851"/>
        <end position="973"/>
    </location>
</feature>
<dbReference type="RefSeq" id="WP_170020704.1">
    <property type="nucleotide sequence ID" value="NZ_JABCSC020000001.1"/>
</dbReference>
<keyword evidence="7" id="KW-0175">Coiled coil</keyword>
<sequence length="1093" mass="122272">MNRNPGLRWLLFLLWLLCGTAGTVLLGISHPELWLALTGAALAWLLPGALISVWLIRRAERREADVLAFFQRALDVIPHPVYLKDADSRYILVNEAFVLDKRRSREALLGSNGIEAARTESIRLQREEDLAVLAGMPLRKEEHKTHAHTGAEVFRLVAKGCCTDSAGAPVIIGSHIDITELRQAQRELAEAAERERQLRRRTQEFTQRLIDVIPAPVYVRSVEGYYLLVNESFMRERGRSMEEILSNLAWASEETAERVKAEDALVLAGETVFKEEHVPHPDTGAERFRLISKRACEDTDGHKVIVGANFDITPWRQAERERQSALEREQAFHRATQVFIQRILDMIPDPVYVKDAAGRYILVNEAFARERAMPPEEILGSTALNLTGELEARETSLREDAEVLAGSEIFKEQHSTHPVSGAEVFRVVSKRRSTDSDGQPVIVGAHFDLTRWKLAERSLQQSLERERELRERVQTFTQRLIDVIPQPVYVKDAQSRYIMVNEAFAEDQQRPASELLGATPEMFPGDAAHVQLVREEDARVLSGEVLLKEERRRHALTGRDSYRLISKRSSLDAEGNPVIVGANFNITSWREAEERAARASEAKSIFLASMSHEIRTPLSGVIGMLRIALRREVLSETARDKLSICLANAEHLLAIINDILDFSKIEAGQLSLENIDFALRPTLEEAMQAFQVHAQAASLYFRIELDPALPSALRGDPTRLRQILMNLVSNALKFTEQGEICLRVQNLITTGGKCTLRFAVEDTGIGIPSEALPRLFEQFQQADASTTRRYGGTGLGLAICRQLVDAMGGQITVQSQVGVGSSFSFVLSLPVGTLGEAPEASPLAPHARRLRILCAEDSPTNQLIVQDLLEEMGHHVDIVANGFDAITALARRDYDLVLMDGRMPQMDGIEATRAIRAGGLPEFRVRKPHIPIIALTANASEDDRQQCLDTGMDDFLTKPINEHKLHTMLAAWIERIEPPPAAHRTTHHGGSYTPSPRKGDFVTRLRSMFDAELPQRISEIERAMDAEDFTSLARQFHSIRGGAVYTGDEHLLELAEVLEANADQHELPSVRKLWPQYRRQLEETVASRASAAS</sequence>
<dbReference type="InterPro" id="IPR036890">
    <property type="entry name" value="HATPase_C_sf"/>
</dbReference>
<keyword evidence="8" id="KW-0472">Membrane</keyword>
<dbReference type="EC" id="2.7.13.3" evidence="2"/>
<feature type="modified residue" description="Phosphohistidine" evidence="5">
    <location>
        <position position="1037"/>
    </location>
</feature>
<dbReference type="PANTHER" id="PTHR45339">
    <property type="entry name" value="HYBRID SIGNAL TRANSDUCTION HISTIDINE KINASE J"/>
    <property type="match status" value="1"/>
</dbReference>
<evidence type="ECO:0000259" key="9">
    <source>
        <dbReference type="PROSITE" id="PS50109"/>
    </source>
</evidence>
<keyword evidence="8" id="KW-0812">Transmembrane</keyword>
<dbReference type="SMART" id="SM00388">
    <property type="entry name" value="HisKA"/>
    <property type="match status" value="1"/>
</dbReference>
<dbReference type="PROSITE" id="PS50109">
    <property type="entry name" value="HIS_KIN"/>
    <property type="match status" value="1"/>
</dbReference>
<evidence type="ECO:0000259" key="10">
    <source>
        <dbReference type="PROSITE" id="PS50110"/>
    </source>
</evidence>
<organism evidence="13 14">
    <name type="scientific">Uliginosibacterium aquaticum</name>
    <dbReference type="NCBI Taxonomy" id="2731212"/>
    <lineage>
        <taxon>Bacteria</taxon>
        <taxon>Pseudomonadati</taxon>
        <taxon>Pseudomonadota</taxon>
        <taxon>Betaproteobacteria</taxon>
        <taxon>Rhodocyclales</taxon>
        <taxon>Zoogloeaceae</taxon>
        <taxon>Uliginosibacterium</taxon>
    </lineage>
</organism>
<evidence type="ECO:0000313" key="14">
    <source>
        <dbReference type="Proteomes" id="UP000778523"/>
    </source>
</evidence>
<dbReference type="Gene3D" id="1.10.287.130">
    <property type="match status" value="1"/>
</dbReference>
<dbReference type="PROSITE" id="PS50894">
    <property type="entry name" value="HPT"/>
    <property type="match status" value="1"/>
</dbReference>
<dbReference type="Pfam" id="PF02518">
    <property type="entry name" value="HATPase_c"/>
    <property type="match status" value="1"/>
</dbReference>
<comment type="catalytic activity">
    <reaction evidence="1">
        <text>ATP + protein L-histidine = ADP + protein N-phospho-L-histidine.</text>
        <dbReference type="EC" id="2.7.13.3"/>
    </reaction>
</comment>
<dbReference type="SMART" id="SM00091">
    <property type="entry name" value="PAS"/>
    <property type="match status" value="4"/>
</dbReference>
<keyword evidence="3 6" id="KW-0597">Phosphoprotein</keyword>
<gene>
    <name evidence="13" type="ORF">HJ583_004075</name>
</gene>
<evidence type="ECO:0000256" key="6">
    <source>
        <dbReference type="PROSITE-ProRule" id="PRU00169"/>
    </source>
</evidence>
<dbReference type="PROSITE" id="PS50112">
    <property type="entry name" value="PAS"/>
    <property type="match status" value="2"/>
</dbReference>
<dbReference type="SUPFAM" id="SSF52172">
    <property type="entry name" value="CheY-like"/>
    <property type="match status" value="1"/>
</dbReference>
<dbReference type="PROSITE" id="PS50110">
    <property type="entry name" value="RESPONSE_REGULATORY"/>
    <property type="match status" value="1"/>
</dbReference>
<dbReference type="InterPro" id="IPR008207">
    <property type="entry name" value="Sig_transdc_His_kin_Hpt_dom"/>
</dbReference>
<dbReference type="InterPro" id="IPR003661">
    <property type="entry name" value="HisK_dim/P_dom"/>
</dbReference>
<feature type="domain" description="PAS" evidence="11">
    <location>
        <begin position="202"/>
        <end position="247"/>
    </location>
</feature>
<dbReference type="Pfam" id="PF00512">
    <property type="entry name" value="HisKA"/>
    <property type="match status" value="1"/>
</dbReference>
<dbReference type="NCBIfam" id="TIGR00229">
    <property type="entry name" value="sensory_box"/>
    <property type="match status" value="1"/>
</dbReference>
<dbReference type="Pfam" id="PF00072">
    <property type="entry name" value="Response_reg"/>
    <property type="match status" value="1"/>
</dbReference>
<dbReference type="CDD" id="cd17546">
    <property type="entry name" value="REC_hyHK_CKI1_RcsC-like"/>
    <property type="match status" value="1"/>
</dbReference>
<evidence type="ECO:0000313" key="13">
    <source>
        <dbReference type="EMBL" id="NSL54193.1"/>
    </source>
</evidence>
<comment type="caution">
    <text evidence="13">The sequence shown here is derived from an EMBL/GenBank/DDBJ whole genome shotgun (WGS) entry which is preliminary data.</text>
</comment>
<feature type="modified residue" description="4-aspartylphosphate" evidence="6">
    <location>
        <position position="900"/>
    </location>
</feature>
<evidence type="ECO:0000256" key="1">
    <source>
        <dbReference type="ARBA" id="ARBA00000085"/>
    </source>
</evidence>
<dbReference type="SMART" id="SM00387">
    <property type="entry name" value="HATPase_c"/>
    <property type="match status" value="1"/>
</dbReference>
<reference evidence="13 14" key="1">
    <citation type="submission" date="2020-06" db="EMBL/GenBank/DDBJ databases">
        <title>Draft genome of Uliginosibacterium sp. IMCC34675.</title>
        <authorList>
            <person name="Song J."/>
        </authorList>
    </citation>
    <scope>NUCLEOTIDE SEQUENCE [LARGE SCALE GENOMIC DNA]</scope>
    <source>
        <strain evidence="13 14">IMCC34675</strain>
    </source>
</reference>
<keyword evidence="4" id="KW-0902">Two-component regulatory system</keyword>
<dbReference type="PANTHER" id="PTHR45339:SF3">
    <property type="entry name" value="HISTIDINE KINASE"/>
    <property type="match status" value="1"/>
</dbReference>
<dbReference type="InterPro" id="IPR013656">
    <property type="entry name" value="PAS_4"/>
</dbReference>
<dbReference type="Proteomes" id="UP000778523">
    <property type="component" value="Unassembled WGS sequence"/>
</dbReference>
<keyword evidence="14" id="KW-1185">Reference proteome</keyword>
<dbReference type="Gene3D" id="3.40.50.2300">
    <property type="match status" value="1"/>
</dbReference>
<dbReference type="Pfam" id="PF01627">
    <property type="entry name" value="Hpt"/>
    <property type="match status" value="1"/>
</dbReference>
<dbReference type="InterPro" id="IPR004358">
    <property type="entry name" value="Sig_transdc_His_kin-like_C"/>
</dbReference>
<feature type="transmembrane region" description="Helical" evidence="8">
    <location>
        <begin position="7"/>
        <end position="28"/>
    </location>
</feature>
<dbReference type="InterPro" id="IPR036097">
    <property type="entry name" value="HisK_dim/P_sf"/>
</dbReference>
<dbReference type="CDD" id="cd16922">
    <property type="entry name" value="HATPase_EvgS-ArcB-TorS-like"/>
    <property type="match status" value="1"/>
</dbReference>
<dbReference type="Gene3D" id="3.30.450.20">
    <property type="entry name" value="PAS domain"/>
    <property type="match status" value="4"/>
</dbReference>
<feature type="domain" description="PAS" evidence="11">
    <location>
        <begin position="336"/>
        <end position="384"/>
    </location>
</feature>
<evidence type="ECO:0000256" key="2">
    <source>
        <dbReference type="ARBA" id="ARBA00012438"/>
    </source>
</evidence>
<protein>
    <recommendedName>
        <fullName evidence="2">histidine kinase</fullName>
        <ecNumber evidence="2">2.7.13.3</ecNumber>
    </recommendedName>
</protein>
<dbReference type="InterPro" id="IPR035965">
    <property type="entry name" value="PAS-like_dom_sf"/>
</dbReference>
<accession>A0ABX2IEH0</accession>
<proteinExistence type="predicted"/>
<evidence type="ECO:0000256" key="7">
    <source>
        <dbReference type="SAM" id="Coils"/>
    </source>
</evidence>
<dbReference type="SUPFAM" id="SSF55785">
    <property type="entry name" value="PYP-like sensor domain (PAS domain)"/>
    <property type="match status" value="4"/>
</dbReference>
<feature type="coiled-coil region" evidence="7">
    <location>
        <begin position="178"/>
        <end position="208"/>
    </location>
</feature>
<feature type="domain" description="Histidine kinase" evidence="9">
    <location>
        <begin position="609"/>
        <end position="831"/>
    </location>
</feature>
<dbReference type="SUPFAM" id="SSF47384">
    <property type="entry name" value="Homodimeric domain of signal transducing histidine kinase"/>
    <property type="match status" value="1"/>
</dbReference>
<dbReference type="InterPro" id="IPR036641">
    <property type="entry name" value="HPT_dom_sf"/>
</dbReference>
<evidence type="ECO:0000256" key="8">
    <source>
        <dbReference type="SAM" id="Phobius"/>
    </source>
</evidence>
<feature type="domain" description="HPt" evidence="12">
    <location>
        <begin position="998"/>
        <end position="1093"/>
    </location>
</feature>
<dbReference type="InterPro" id="IPR005467">
    <property type="entry name" value="His_kinase_dom"/>
</dbReference>
<evidence type="ECO:0000256" key="5">
    <source>
        <dbReference type="PROSITE-ProRule" id="PRU00110"/>
    </source>
</evidence>
<dbReference type="SMART" id="SM00448">
    <property type="entry name" value="REC"/>
    <property type="match status" value="1"/>
</dbReference>
<keyword evidence="8" id="KW-1133">Transmembrane helix</keyword>
<evidence type="ECO:0000259" key="11">
    <source>
        <dbReference type="PROSITE" id="PS50112"/>
    </source>
</evidence>
<dbReference type="SUPFAM" id="SSF55874">
    <property type="entry name" value="ATPase domain of HSP90 chaperone/DNA topoisomerase II/histidine kinase"/>
    <property type="match status" value="1"/>
</dbReference>
<dbReference type="InterPro" id="IPR000014">
    <property type="entry name" value="PAS"/>
</dbReference>